<feature type="signal peptide" evidence="2">
    <location>
        <begin position="1"/>
        <end position="30"/>
    </location>
</feature>
<dbReference type="Pfam" id="PF07603">
    <property type="entry name" value="Lcl_C"/>
    <property type="match status" value="2"/>
</dbReference>
<evidence type="ECO:0000256" key="2">
    <source>
        <dbReference type="SAM" id="SignalP"/>
    </source>
</evidence>
<feature type="domain" description="BACON" evidence="4">
    <location>
        <begin position="899"/>
        <end position="951"/>
    </location>
</feature>
<proteinExistence type="predicted"/>
<name>A0A0F3GL78_9BACT</name>
<dbReference type="Gene3D" id="2.130.10.130">
    <property type="entry name" value="Integrin alpha, N-terminal"/>
    <property type="match status" value="1"/>
</dbReference>
<evidence type="ECO:0000259" key="3">
    <source>
        <dbReference type="Pfam" id="PF07603"/>
    </source>
</evidence>
<feature type="chain" id="PRO_5002460940" evidence="2">
    <location>
        <begin position="31"/>
        <end position="1497"/>
    </location>
</feature>
<dbReference type="PATRIC" id="fig|29290.4.peg.6734"/>
<protein>
    <submittedName>
        <fullName evidence="6">Secreted protein containing DUF1566</fullName>
    </submittedName>
</protein>
<dbReference type="Gene3D" id="2.60.40.10">
    <property type="entry name" value="Immunoglobulins"/>
    <property type="match status" value="8"/>
</dbReference>
<feature type="domain" description="BACON" evidence="5">
    <location>
        <begin position="959"/>
        <end position="1030"/>
    </location>
</feature>
<feature type="domain" description="Lcl C-terminal" evidence="3">
    <location>
        <begin position="69"/>
        <end position="184"/>
    </location>
</feature>
<feature type="domain" description="BACON" evidence="5">
    <location>
        <begin position="612"/>
        <end position="686"/>
    </location>
</feature>
<dbReference type="InterPro" id="IPR013517">
    <property type="entry name" value="FG-GAP"/>
</dbReference>
<dbReference type="InterPro" id="IPR013783">
    <property type="entry name" value="Ig-like_fold"/>
</dbReference>
<gene>
    <name evidence="6" type="ORF">MBAV_005079</name>
</gene>
<dbReference type="InterPro" id="IPR028994">
    <property type="entry name" value="Integrin_alpha_N"/>
</dbReference>
<feature type="domain" description="BACON" evidence="4">
    <location>
        <begin position="1073"/>
        <end position="1124"/>
    </location>
</feature>
<evidence type="ECO:0000259" key="4">
    <source>
        <dbReference type="Pfam" id="PF13004"/>
    </source>
</evidence>
<organism evidence="6 7">
    <name type="scientific">Candidatus Magnetobacterium bavaricum</name>
    <dbReference type="NCBI Taxonomy" id="29290"/>
    <lineage>
        <taxon>Bacteria</taxon>
        <taxon>Pseudomonadati</taxon>
        <taxon>Nitrospirota</taxon>
        <taxon>Thermodesulfovibrionia</taxon>
        <taxon>Thermodesulfovibrionales</taxon>
        <taxon>Candidatus Magnetobacteriaceae</taxon>
        <taxon>Candidatus Magnetobacterium</taxon>
    </lineage>
</organism>
<feature type="domain" description="BACON" evidence="4">
    <location>
        <begin position="466"/>
        <end position="518"/>
    </location>
</feature>
<keyword evidence="1 2" id="KW-0732">Signal</keyword>
<evidence type="ECO:0000313" key="6">
    <source>
        <dbReference type="EMBL" id="KJU82724.1"/>
    </source>
</evidence>
<accession>A0A0F3GL78</accession>
<dbReference type="CDD" id="cd14948">
    <property type="entry name" value="BACON"/>
    <property type="match status" value="7"/>
</dbReference>
<feature type="domain" description="BACON" evidence="4">
    <location>
        <begin position="553"/>
        <end position="605"/>
    </location>
</feature>
<keyword evidence="7" id="KW-1185">Reference proteome</keyword>
<dbReference type="InterPro" id="IPR024361">
    <property type="entry name" value="BACON"/>
</dbReference>
<feature type="domain" description="BACON" evidence="5">
    <location>
        <begin position="787"/>
        <end position="865"/>
    </location>
</feature>
<comment type="caution">
    <text evidence="6">The sequence shown here is derived from an EMBL/GenBank/DDBJ whole genome shotgun (WGS) entry which is preliminary data.</text>
</comment>
<dbReference type="PANTHER" id="PTHR46580:SF2">
    <property type="entry name" value="MAM DOMAIN-CONTAINING PROTEIN"/>
    <property type="match status" value="1"/>
</dbReference>
<evidence type="ECO:0000313" key="7">
    <source>
        <dbReference type="Proteomes" id="UP000033423"/>
    </source>
</evidence>
<feature type="domain" description="Lcl C-terminal" evidence="3">
    <location>
        <begin position="229"/>
        <end position="346"/>
    </location>
</feature>
<dbReference type="EMBL" id="LACI01002193">
    <property type="protein sequence ID" value="KJU82724.1"/>
    <property type="molecule type" value="Genomic_DNA"/>
</dbReference>
<dbReference type="InterPro" id="IPR011460">
    <property type="entry name" value="Lcl_C"/>
</dbReference>
<reference evidence="6 7" key="1">
    <citation type="submission" date="2015-02" db="EMBL/GenBank/DDBJ databases">
        <title>Single-cell genomics of uncultivated deep-branching MTB reveals a conserved set of magnetosome genes.</title>
        <authorList>
            <person name="Kolinko S."/>
            <person name="Richter M."/>
            <person name="Glockner F.O."/>
            <person name="Brachmann A."/>
            <person name="Schuler D."/>
        </authorList>
    </citation>
    <scope>NUCLEOTIDE SEQUENCE [LARGE SCALE GENOMIC DNA]</scope>
    <source>
        <strain evidence="6">TM-1</strain>
    </source>
</reference>
<evidence type="ECO:0000256" key="1">
    <source>
        <dbReference type="ARBA" id="ARBA00022729"/>
    </source>
</evidence>
<dbReference type="Pfam" id="PF19190">
    <property type="entry name" value="BACON_2"/>
    <property type="match status" value="3"/>
</dbReference>
<sequence length="1497" mass="156048">MRVKLNGLRGVLWINTLIIAMLFLALSAHAGTVNLPQTGQTTSYAVGDDGWYKAGVAWPNPRFTDNGDQTVTDNLTGLVWTKDLGLRQSGGVPSWNNALNYAGTGTDWRLPNVNELSSLFNASQHMVTWLNSQGFITNNMRTNIYWSSTTLASNTYNAWFVDMYYDGSSAIDEKIYGNGFWLVRSGTSAAFSNAAIWKTGQTTAYGTGDDGTLQKGVTWPSPRFTASANTVTDNLTGLMWTKDANLAGTVTWQGALDYVASMNSQTGTYGYTDWRLPNKNELSSLIDHGASAPALQYSHPFVNVQSDSYWSSTTHYNTPSAWLVSMGDGYVYGSGKSSNHYVWPVRAGQVNPLVNLGISKTGTGSGTVTSSPSVINCGSTCSFSFPQGMSVTLTSTVDSGSTFTGWSGDCSSYGSSSTCTLTMSAAKNVTATFNQCTYAISPTSRTSPASGGSDIVSVTATTGCGWTASSNVDWITITSGSSGSGNGSVSYTVAANTTINQRTGTLTIAGKTFTVTQEAITCTYTVTPPFKTFVASGGSDSISVTPNNSACTWTATSNVSWIAISSGSSGTGTGTVNYTVAASTSLTQRTGTITVAGQTFTVTQDAVICAYTIAPTSKNFTSSGGSESVSVSPNNSACTWTAVSNNTSWITITSGSSGTGTGTVNYTVAANTSLTQRTGTLTIAGQTFNVSQDGITCAYSLSATSKNFTSSGGSDNVTVTTNAGCTWSATSNASTWLTVSPASGTGTGSVTYTATANTSTTQRTGTLTIAGQTFTVTQDGQLSCTSSISPTSGTLPSAGGSGTVTVSVPNSACVWTVISNDSWLTISPTSGSGPGTVTYTALANTSASSKTATLMIAGQTFTVTQEGTCGYTINPATKSFTSSGGTDTVSVTANSGCTWTAASNVSWITVSSGGSGTGNGAVSYTVAANTNTSSRTGSMTIAGQTFTVTQAGVSCGYTIDPTNKQFKYTGGTGSVNIATTNDCKWTAVSNDTWVTITSGSSGSGNATVNYSVAANTGASRTGTMTIGGQTFTVSQGGQDCATGTSISPISKNFTSSGGSDTVTVTPPLSSCQWTATSNVDWIDITSGDAGTGPGQVSYTVPANTTTSERTGTMTIAGQTFTVTQGTHVHLTVSIKGTGTGSVSASTGTLYWSSDGKTGTAEYDKNTQVVLTAASTQGTKLTWTGCDTNTGSQCMVKMIADKDITVEFSLPVTPIYDFDGDGYSDVLWRNTTTGDVFIWLMKGTNITGGDYVVKGITEKWGIKGVADFNGDGKSDIIWQHKDEGDVYMYIMDGTKIITHGFALRGVPREWDFKAAGDFDGDGKADILWQNSETGDTAVWFMDGKDIKSSGFIVRGMRPEWVVRVVADLNGDKKDDIVWQNTNNGDVFVWLMDGATILKGDYASPGVPGNWKAKAIADFDGDGKSDILWQDTTSGDVAIWQMDGVKIIGGGLVVHGMLNWHVLAVADYNGDGKADVLWQNRNTGDVYGWIMDGINLQQR</sequence>
<dbReference type="Pfam" id="PF13517">
    <property type="entry name" value="FG-GAP_3"/>
    <property type="match status" value="2"/>
</dbReference>
<feature type="domain" description="BACON" evidence="4">
    <location>
        <begin position="727"/>
        <end position="779"/>
    </location>
</feature>
<dbReference type="PANTHER" id="PTHR46580">
    <property type="entry name" value="SENSOR KINASE-RELATED"/>
    <property type="match status" value="1"/>
</dbReference>
<evidence type="ECO:0000259" key="5">
    <source>
        <dbReference type="Pfam" id="PF19190"/>
    </source>
</evidence>
<dbReference type="Pfam" id="PF13004">
    <property type="entry name" value="BACON"/>
    <property type="match status" value="5"/>
</dbReference>
<dbReference type="Proteomes" id="UP000033423">
    <property type="component" value="Unassembled WGS sequence"/>
</dbReference>
<dbReference type="SUPFAM" id="SSF69318">
    <property type="entry name" value="Integrin alpha N-terminal domain"/>
    <property type="match status" value="1"/>
</dbReference>